<dbReference type="EMBL" id="MU005575">
    <property type="protein sequence ID" value="KAF2687382.1"/>
    <property type="molecule type" value="Genomic_DNA"/>
</dbReference>
<keyword evidence="3" id="KW-1185">Reference proteome</keyword>
<evidence type="ECO:0000313" key="2">
    <source>
        <dbReference type="EMBL" id="KAF2687382.1"/>
    </source>
</evidence>
<reference evidence="2" key="1">
    <citation type="journal article" date="2020" name="Stud. Mycol.">
        <title>101 Dothideomycetes genomes: a test case for predicting lifestyles and emergence of pathogens.</title>
        <authorList>
            <person name="Haridas S."/>
            <person name="Albert R."/>
            <person name="Binder M."/>
            <person name="Bloem J."/>
            <person name="Labutti K."/>
            <person name="Salamov A."/>
            <person name="Andreopoulos B."/>
            <person name="Baker S."/>
            <person name="Barry K."/>
            <person name="Bills G."/>
            <person name="Bluhm B."/>
            <person name="Cannon C."/>
            <person name="Castanera R."/>
            <person name="Culley D."/>
            <person name="Daum C."/>
            <person name="Ezra D."/>
            <person name="Gonzalez J."/>
            <person name="Henrissat B."/>
            <person name="Kuo A."/>
            <person name="Liang C."/>
            <person name="Lipzen A."/>
            <person name="Lutzoni F."/>
            <person name="Magnuson J."/>
            <person name="Mondo S."/>
            <person name="Nolan M."/>
            <person name="Ohm R."/>
            <person name="Pangilinan J."/>
            <person name="Park H.-J."/>
            <person name="Ramirez L."/>
            <person name="Alfaro M."/>
            <person name="Sun H."/>
            <person name="Tritt A."/>
            <person name="Yoshinaga Y."/>
            <person name="Zwiers L.-H."/>
            <person name="Turgeon B."/>
            <person name="Goodwin S."/>
            <person name="Spatafora J."/>
            <person name="Crous P."/>
            <person name="Grigoriev I."/>
        </authorList>
    </citation>
    <scope>NUCLEOTIDE SEQUENCE</scope>
    <source>
        <strain evidence="2">CBS 122367</strain>
    </source>
</reference>
<sequence>MPKPSTFNTCIALLLLVQTLCWALILLDLLSPGKPLALLRTWTNHFSQLLARRPSSLLSYRDIPIRF</sequence>
<evidence type="ECO:0000313" key="3">
    <source>
        <dbReference type="Proteomes" id="UP000799291"/>
    </source>
</evidence>
<dbReference type="OrthoDB" id="3744583at2759"/>
<gene>
    <name evidence="2" type="ORF">K458DRAFT_189819</name>
</gene>
<keyword evidence="1" id="KW-0472">Membrane</keyword>
<name>A0A6G1JA28_9PLEO</name>
<feature type="transmembrane region" description="Helical" evidence="1">
    <location>
        <begin position="6"/>
        <end position="30"/>
    </location>
</feature>
<proteinExistence type="predicted"/>
<dbReference type="Proteomes" id="UP000799291">
    <property type="component" value="Unassembled WGS sequence"/>
</dbReference>
<evidence type="ECO:0000256" key="1">
    <source>
        <dbReference type="SAM" id="Phobius"/>
    </source>
</evidence>
<keyword evidence="1" id="KW-0812">Transmembrane</keyword>
<protein>
    <submittedName>
        <fullName evidence="2">Uncharacterized protein</fullName>
    </submittedName>
</protein>
<dbReference type="AlphaFoldDB" id="A0A6G1JA28"/>
<accession>A0A6G1JA28</accession>
<organism evidence="2 3">
    <name type="scientific">Lentithecium fluviatile CBS 122367</name>
    <dbReference type="NCBI Taxonomy" id="1168545"/>
    <lineage>
        <taxon>Eukaryota</taxon>
        <taxon>Fungi</taxon>
        <taxon>Dikarya</taxon>
        <taxon>Ascomycota</taxon>
        <taxon>Pezizomycotina</taxon>
        <taxon>Dothideomycetes</taxon>
        <taxon>Pleosporomycetidae</taxon>
        <taxon>Pleosporales</taxon>
        <taxon>Massarineae</taxon>
        <taxon>Lentitheciaceae</taxon>
        <taxon>Lentithecium</taxon>
    </lineage>
</organism>
<keyword evidence="1" id="KW-1133">Transmembrane helix</keyword>